<dbReference type="Proteomes" id="UP000694844">
    <property type="component" value="Chromosome 6"/>
</dbReference>
<keyword evidence="1" id="KW-0472">Membrane</keyword>
<dbReference type="AlphaFoldDB" id="A0A8B8AGS2"/>
<reference evidence="3" key="1">
    <citation type="submission" date="2025-08" db="UniProtKB">
        <authorList>
            <consortium name="RefSeq"/>
        </authorList>
    </citation>
    <scope>IDENTIFICATION</scope>
    <source>
        <tissue evidence="3">Whole sample</tissue>
    </source>
</reference>
<keyword evidence="2" id="KW-1185">Reference proteome</keyword>
<keyword evidence="1" id="KW-1133">Transmembrane helix</keyword>
<sequence>MDGNALKDWKRQATSEDFKREFNNKSIRIGLTETSFSNKSRFIGIQDDNESSQYYKPFDNNTQPKYKSLVLTVLVVSCLITLAVALAVLFTSSKHNPDSEIADPIVRAEGQISFNETFYPDLNNKSSHRYLKFKRKFTKAMNDVLRKVFNFRGCEISHTWEY</sequence>
<organism evidence="2 3">
    <name type="scientific">Crassostrea virginica</name>
    <name type="common">Eastern oyster</name>
    <dbReference type="NCBI Taxonomy" id="6565"/>
    <lineage>
        <taxon>Eukaryota</taxon>
        <taxon>Metazoa</taxon>
        <taxon>Spiralia</taxon>
        <taxon>Lophotrochozoa</taxon>
        <taxon>Mollusca</taxon>
        <taxon>Bivalvia</taxon>
        <taxon>Autobranchia</taxon>
        <taxon>Pteriomorphia</taxon>
        <taxon>Ostreida</taxon>
        <taxon>Ostreoidea</taxon>
        <taxon>Ostreidae</taxon>
        <taxon>Crassostrea</taxon>
    </lineage>
</organism>
<proteinExistence type="predicted"/>
<keyword evidence="1" id="KW-0812">Transmembrane</keyword>
<evidence type="ECO:0000256" key="1">
    <source>
        <dbReference type="SAM" id="Phobius"/>
    </source>
</evidence>
<evidence type="ECO:0000313" key="3">
    <source>
        <dbReference type="RefSeq" id="XP_022290536.1"/>
    </source>
</evidence>
<feature type="transmembrane region" description="Helical" evidence="1">
    <location>
        <begin position="69"/>
        <end position="90"/>
    </location>
</feature>
<dbReference type="KEGG" id="cvn:111102177"/>
<name>A0A8B8AGS2_CRAVI</name>
<gene>
    <name evidence="3" type="primary">LOC111102177</name>
</gene>
<accession>A0A8B8AGS2</accession>
<evidence type="ECO:0000313" key="2">
    <source>
        <dbReference type="Proteomes" id="UP000694844"/>
    </source>
</evidence>
<dbReference type="RefSeq" id="XP_022290536.1">
    <property type="nucleotide sequence ID" value="XM_022434828.1"/>
</dbReference>
<protein>
    <submittedName>
        <fullName evidence="3">Uncharacterized protein LOC111102177</fullName>
    </submittedName>
</protein>
<dbReference type="GeneID" id="111102177"/>